<proteinExistence type="predicted"/>
<dbReference type="CDD" id="cd22744">
    <property type="entry name" value="OTU"/>
    <property type="match status" value="1"/>
</dbReference>
<name>A0A7S0ZJM2_9RHOD</name>
<dbReference type="EMBL" id="HBFP01011560">
    <property type="protein sequence ID" value="CAD8823956.1"/>
    <property type="molecule type" value="Transcribed_RNA"/>
</dbReference>
<dbReference type="Gene3D" id="3.90.70.80">
    <property type="match status" value="1"/>
</dbReference>
<protein>
    <recommendedName>
        <fullName evidence="1">OTU domain-containing protein</fullName>
    </recommendedName>
</protein>
<dbReference type="InterPro" id="IPR038765">
    <property type="entry name" value="Papain-like_cys_pep_sf"/>
</dbReference>
<dbReference type="SUPFAM" id="SSF54001">
    <property type="entry name" value="Cysteine proteinases"/>
    <property type="match status" value="1"/>
</dbReference>
<reference evidence="2" key="1">
    <citation type="submission" date="2021-01" db="EMBL/GenBank/DDBJ databases">
        <authorList>
            <person name="Corre E."/>
            <person name="Pelletier E."/>
            <person name="Niang G."/>
            <person name="Scheremetjew M."/>
            <person name="Finn R."/>
            <person name="Kale V."/>
            <person name="Holt S."/>
            <person name="Cochrane G."/>
            <person name="Meng A."/>
            <person name="Brown T."/>
            <person name="Cohen L."/>
        </authorList>
    </citation>
    <scope>NUCLEOTIDE SEQUENCE</scope>
    <source>
        <strain evidence="2">CCMP3278</strain>
    </source>
</reference>
<feature type="domain" description="OTU" evidence="1">
    <location>
        <begin position="86"/>
        <end position="234"/>
    </location>
</feature>
<dbReference type="InterPro" id="IPR003323">
    <property type="entry name" value="OTU_dom"/>
</dbReference>
<organism evidence="2">
    <name type="scientific">Timspurckia oligopyrenoides</name>
    <dbReference type="NCBI Taxonomy" id="708627"/>
    <lineage>
        <taxon>Eukaryota</taxon>
        <taxon>Rhodophyta</taxon>
        <taxon>Bangiophyceae</taxon>
        <taxon>Porphyridiales</taxon>
        <taxon>Porphyridiaceae</taxon>
        <taxon>Timspurckia</taxon>
    </lineage>
</organism>
<gene>
    <name evidence="2" type="ORF">TOLI1172_LOCUS8355</name>
</gene>
<evidence type="ECO:0000313" key="2">
    <source>
        <dbReference type="EMBL" id="CAD8823956.1"/>
    </source>
</evidence>
<evidence type="ECO:0000259" key="1">
    <source>
        <dbReference type="PROSITE" id="PS50802"/>
    </source>
</evidence>
<dbReference type="AlphaFoldDB" id="A0A7S0ZJM2"/>
<accession>A0A7S0ZJM2</accession>
<dbReference type="PROSITE" id="PS50802">
    <property type="entry name" value="OTU"/>
    <property type="match status" value="1"/>
</dbReference>
<sequence>MAIVDSQKKSSGDGFVTKVGDGLKRGFSRAKVRPAKELGTNMDTTVYDFRDDCVRKYNSNIEALGKKAKTATQCSVELEDDQGRPLRFIPIASNGNCGFIAICAGIRYVQAKAITSADLRVMLRDEVLNNREFYRQEAKTNEAFRYCRKACGTDAFCRSVVKSGSTGHWLGEKWGYMEMKALARALKVCIEMFVYDEELKLIRSFQKLDHGRDHIGLLFSGPSDGGHFDVLLLSQYCEKSRTSTDSILSTSTVTDGGRSFENLS</sequence>